<feature type="transmembrane region" description="Helical" evidence="2">
    <location>
        <begin position="57"/>
        <end position="77"/>
    </location>
</feature>
<protein>
    <submittedName>
        <fullName evidence="3">Uncharacterized protein</fullName>
    </submittedName>
</protein>
<evidence type="ECO:0000256" key="2">
    <source>
        <dbReference type="SAM" id="Phobius"/>
    </source>
</evidence>
<keyword evidence="2" id="KW-0472">Membrane</keyword>
<evidence type="ECO:0000256" key="1">
    <source>
        <dbReference type="SAM" id="MobiDB-lite"/>
    </source>
</evidence>
<feature type="region of interest" description="Disordered" evidence="1">
    <location>
        <begin position="1"/>
        <end position="29"/>
    </location>
</feature>
<dbReference type="RefSeq" id="WP_155549816.1">
    <property type="nucleotide sequence ID" value="NZ_CABVGP010000004.1"/>
</dbReference>
<proteinExistence type="predicted"/>
<reference evidence="3 4" key="1">
    <citation type="submission" date="2019-09" db="EMBL/GenBank/DDBJ databases">
        <authorList>
            <person name="Leyn A S."/>
        </authorList>
    </citation>
    <scope>NUCLEOTIDE SEQUENCE [LARGE SCALE GENOMIC DNA]</scope>
    <source>
        <strain evidence="3">AA231_1</strain>
    </source>
</reference>
<keyword evidence="2" id="KW-0812">Transmembrane</keyword>
<dbReference type="EMBL" id="CABVGP010000004">
    <property type="protein sequence ID" value="VVJ25203.1"/>
    <property type="molecule type" value="Genomic_DNA"/>
</dbReference>
<sequence>MTLRGLPRRAESTPRLFGEPYETPDGTTVITVTNPPGVFAIREGQAKFEPAVDATRVALLAVGTGLVAATLGTLAVLRRPPWPDLTGRWER</sequence>
<dbReference type="AlphaFoldDB" id="A0A6I8MAU0"/>
<evidence type="ECO:0000313" key="4">
    <source>
        <dbReference type="Proteomes" id="UP000399805"/>
    </source>
</evidence>
<keyword evidence="4" id="KW-1185">Reference proteome</keyword>
<keyword evidence="2" id="KW-1133">Transmembrane helix</keyword>
<evidence type="ECO:0000313" key="3">
    <source>
        <dbReference type="EMBL" id="VVJ25203.1"/>
    </source>
</evidence>
<dbReference type="Proteomes" id="UP000399805">
    <property type="component" value="Unassembled WGS sequence"/>
</dbReference>
<gene>
    <name evidence="3" type="ORF">AA23TX_09947</name>
</gene>
<organism evidence="3 4">
    <name type="scientific">Amycolatopsis camponoti</name>
    <dbReference type="NCBI Taxonomy" id="2606593"/>
    <lineage>
        <taxon>Bacteria</taxon>
        <taxon>Bacillati</taxon>
        <taxon>Actinomycetota</taxon>
        <taxon>Actinomycetes</taxon>
        <taxon>Pseudonocardiales</taxon>
        <taxon>Pseudonocardiaceae</taxon>
        <taxon>Amycolatopsis</taxon>
    </lineage>
</organism>
<accession>A0A6I8MAU0</accession>
<name>A0A6I8MAU0_9PSEU</name>